<evidence type="ECO:0000313" key="2">
    <source>
        <dbReference type="EMBL" id="MEA5608479.1"/>
    </source>
</evidence>
<sequence length="78" mass="8119">MQANLIRAFTPLLLATIGGAIGVAVLFLPQNADSVKWSAGMGLAGTAIAAAAGLAQPSNNKYPETVEEATKMENNRQY</sequence>
<protein>
    <submittedName>
        <fullName evidence="2">Uncharacterized protein</fullName>
    </submittedName>
</protein>
<keyword evidence="1" id="KW-0472">Membrane</keyword>
<dbReference type="RefSeq" id="WP_006194596.1">
    <property type="nucleotide sequence ID" value="NZ_JAYGHK010000027.1"/>
</dbReference>
<evidence type="ECO:0000256" key="1">
    <source>
        <dbReference type="SAM" id="Phobius"/>
    </source>
</evidence>
<dbReference type="GeneID" id="78019367"/>
<reference evidence="2 3" key="1">
    <citation type="submission" date="2023-12" db="EMBL/GenBank/DDBJ databases">
        <title>Baltic Sea Cyanobacteria.</title>
        <authorList>
            <person name="Delbaje E."/>
            <person name="Fewer D.P."/>
            <person name="Shishido T.K."/>
        </authorList>
    </citation>
    <scope>NUCLEOTIDE SEQUENCE [LARGE SCALE GENOMIC DNA]</scope>
    <source>
        <strain evidence="2 3">UHCC 0060</strain>
    </source>
</reference>
<name>A0ABU5UQC3_NODSP</name>
<accession>A0ABU5UQC3</accession>
<gene>
    <name evidence="2" type="ORF">VB695_10395</name>
</gene>
<keyword evidence="1" id="KW-0812">Transmembrane</keyword>
<feature type="transmembrane region" description="Helical" evidence="1">
    <location>
        <begin position="35"/>
        <end position="55"/>
    </location>
</feature>
<dbReference type="EMBL" id="JAYGHK010000027">
    <property type="protein sequence ID" value="MEA5608479.1"/>
    <property type="molecule type" value="Genomic_DNA"/>
</dbReference>
<organism evidence="2 3">
    <name type="scientific">Nodularia spumigena UHCC 0060</name>
    <dbReference type="NCBI Taxonomy" id="3110300"/>
    <lineage>
        <taxon>Bacteria</taxon>
        <taxon>Bacillati</taxon>
        <taxon>Cyanobacteriota</taxon>
        <taxon>Cyanophyceae</taxon>
        <taxon>Nostocales</taxon>
        <taxon>Nodulariaceae</taxon>
        <taxon>Nodularia</taxon>
    </lineage>
</organism>
<feature type="transmembrane region" description="Helical" evidence="1">
    <location>
        <begin position="12"/>
        <end position="29"/>
    </location>
</feature>
<dbReference type="Proteomes" id="UP001303285">
    <property type="component" value="Unassembled WGS sequence"/>
</dbReference>
<evidence type="ECO:0000313" key="3">
    <source>
        <dbReference type="Proteomes" id="UP001303285"/>
    </source>
</evidence>
<comment type="caution">
    <text evidence="2">The sequence shown here is derived from an EMBL/GenBank/DDBJ whole genome shotgun (WGS) entry which is preliminary data.</text>
</comment>
<keyword evidence="3" id="KW-1185">Reference proteome</keyword>
<keyword evidence="1" id="KW-1133">Transmembrane helix</keyword>
<proteinExistence type="predicted"/>